<reference evidence="2" key="1">
    <citation type="submission" date="2022-03" db="EMBL/GenBank/DDBJ databases">
        <title>Genomic analyses of argali, domestic sheep and their hybrids provide insights into chromosomal evolution, heterosis and genetic basis of agronomic traits.</title>
        <authorList>
            <person name="Li M."/>
        </authorList>
    </citation>
    <scope>NUCLEOTIDE SEQUENCE</scope>
    <source>
        <strain evidence="2">CAU-MHL-2022a</strain>
        <tissue evidence="2">Skin</tissue>
    </source>
</reference>
<protein>
    <submittedName>
        <fullName evidence="2">Uncharacterized protein</fullName>
    </submittedName>
</protein>
<evidence type="ECO:0000313" key="2">
    <source>
        <dbReference type="EMBL" id="KAI4542030.1"/>
    </source>
</evidence>
<comment type="caution">
    <text evidence="2">The sequence shown here is derived from an EMBL/GenBank/DDBJ whole genome shotgun (WGS) entry which is preliminary data.</text>
</comment>
<accession>A0AAD4UEG5</accession>
<evidence type="ECO:0000313" key="3">
    <source>
        <dbReference type="Proteomes" id="UP001214576"/>
    </source>
</evidence>
<dbReference type="EMBL" id="JAKZEL010000007">
    <property type="protein sequence ID" value="KAI4542030.1"/>
    <property type="molecule type" value="Genomic_DNA"/>
</dbReference>
<dbReference type="AlphaFoldDB" id="A0AAD4UEG5"/>
<sequence length="129" mass="13875">MGKKSGKGSISEPCERVPSPRRGVQPRTEAGEPAELSEVRQPPSVRDWRRCGTPQPPGDWQVTARPDPLSGSEGRSAARCGFIQSWSKRQYSPLECNAAGGCKTSGRSSPREDGVYSGVRMCVSPEANS</sequence>
<proteinExistence type="predicted"/>
<evidence type="ECO:0000256" key="1">
    <source>
        <dbReference type="SAM" id="MobiDB-lite"/>
    </source>
</evidence>
<feature type="region of interest" description="Disordered" evidence="1">
    <location>
        <begin position="1"/>
        <end position="75"/>
    </location>
</feature>
<keyword evidence="3" id="KW-1185">Reference proteome</keyword>
<name>A0AAD4UEG5_OVIAM</name>
<gene>
    <name evidence="2" type="ORF">MG293_007409</name>
</gene>
<dbReference type="Proteomes" id="UP001214576">
    <property type="component" value="Unassembled WGS sequence"/>
</dbReference>
<organism evidence="2 3">
    <name type="scientific">Ovis ammon polii</name>
    <dbReference type="NCBI Taxonomy" id="230172"/>
    <lineage>
        <taxon>Eukaryota</taxon>
        <taxon>Metazoa</taxon>
        <taxon>Chordata</taxon>
        <taxon>Craniata</taxon>
        <taxon>Vertebrata</taxon>
        <taxon>Euteleostomi</taxon>
        <taxon>Mammalia</taxon>
        <taxon>Eutheria</taxon>
        <taxon>Laurasiatheria</taxon>
        <taxon>Artiodactyla</taxon>
        <taxon>Ruminantia</taxon>
        <taxon>Pecora</taxon>
        <taxon>Bovidae</taxon>
        <taxon>Caprinae</taxon>
        <taxon>Ovis</taxon>
    </lineage>
</organism>